<evidence type="ECO:0000256" key="1">
    <source>
        <dbReference type="PROSITE-ProRule" id="PRU01248"/>
    </source>
</evidence>
<organism evidence="3 4">
    <name type="scientific">Thomasclavelia ramosa</name>
    <dbReference type="NCBI Taxonomy" id="1547"/>
    <lineage>
        <taxon>Bacteria</taxon>
        <taxon>Bacillati</taxon>
        <taxon>Bacillota</taxon>
        <taxon>Erysipelotrichia</taxon>
        <taxon>Erysipelotrichales</taxon>
        <taxon>Coprobacillaceae</taxon>
        <taxon>Thomasclavelia</taxon>
    </lineage>
</organism>
<dbReference type="Pfam" id="PF13495">
    <property type="entry name" value="Phage_int_SAM_4"/>
    <property type="match status" value="1"/>
</dbReference>
<evidence type="ECO:0000313" key="3">
    <source>
        <dbReference type="EMBL" id="MDB7085992.1"/>
    </source>
</evidence>
<dbReference type="GO" id="GO:0003677">
    <property type="term" value="F:DNA binding"/>
    <property type="evidence" value="ECO:0007669"/>
    <property type="project" value="UniProtKB-UniRule"/>
</dbReference>
<accession>A0AB35IPI9</accession>
<dbReference type="GO" id="GO:0015074">
    <property type="term" value="P:DNA integration"/>
    <property type="evidence" value="ECO:0007669"/>
    <property type="project" value="InterPro"/>
</dbReference>
<dbReference type="InterPro" id="IPR004107">
    <property type="entry name" value="Integrase_SAM-like_N"/>
</dbReference>
<gene>
    <name evidence="3" type="ORF">PM738_19630</name>
</gene>
<proteinExistence type="predicted"/>
<dbReference type="PROSITE" id="PS51900">
    <property type="entry name" value="CB"/>
    <property type="match status" value="1"/>
</dbReference>
<dbReference type="AlphaFoldDB" id="A0AB35IPI9"/>
<evidence type="ECO:0000259" key="2">
    <source>
        <dbReference type="PROSITE" id="PS51900"/>
    </source>
</evidence>
<feature type="domain" description="Core-binding (CB)" evidence="2">
    <location>
        <begin position="19"/>
        <end position="74"/>
    </location>
</feature>
<protein>
    <submittedName>
        <fullName evidence="3">Phage integrase N-terminal SAM-like domain-containing protein</fullName>
    </submittedName>
</protein>
<comment type="caution">
    <text evidence="3">The sequence shown here is derived from an EMBL/GenBank/DDBJ whole genome shotgun (WGS) entry which is preliminary data.</text>
</comment>
<keyword evidence="1" id="KW-0238">DNA-binding</keyword>
<evidence type="ECO:0000313" key="4">
    <source>
        <dbReference type="Proteomes" id="UP001211987"/>
    </source>
</evidence>
<dbReference type="InterPro" id="IPR044068">
    <property type="entry name" value="CB"/>
</dbReference>
<dbReference type="EMBL" id="JAQLKE010000071">
    <property type="protein sequence ID" value="MDB7085992.1"/>
    <property type="molecule type" value="Genomic_DNA"/>
</dbReference>
<reference evidence="3" key="1">
    <citation type="submission" date="2023-01" db="EMBL/GenBank/DDBJ databases">
        <title>Human gut microbiome strain richness.</title>
        <authorList>
            <person name="Chen-Liaw A."/>
        </authorList>
    </citation>
    <scope>NUCLEOTIDE SEQUENCE</scope>
    <source>
        <strain evidence="3">1001217st2_G6_1001217B_191108</strain>
    </source>
</reference>
<name>A0AB35IPI9_9FIRM</name>
<dbReference type="RefSeq" id="WP_272019400.1">
    <property type="nucleotide sequence ID" value="NZ_JAQLKE010000071.1"/>
</dbReference>
<dbReference type="Proteomes" id="UP001211987">
    <property type="component" value="Unassembled WGS sequence"/>
</dbReference>
<sequence>MQHIIFEYEVSESKNDDSKDEQNYVDLFVLAKKIEDCSEKSLKYYGATINAMINDINKKIKNIKTDDIRTYLTE</sequence>